<evidence type="ECO:0000313" key="2">
    <source>
        <dbReference type="Proteomes" id="UP000219353"/>
    </source>
</evidence>
<dbReference type="OrthoDB" id="5770478at2"/>
<reference evidence="2" key="1">
    <citation type="submission" date="2017-09" db="EMBL/GenBank/DDBJ databases">
        <authorList>
            <person name="Varghese N."/>
            <person name="Submissions S."/>
        </authorList>
    </citation>
    <scope>NUCLEOTIDE SEQUENCE [LARGE SCALE GENOMIC DNA]</scope>
    <source>
        <strain evidence="2">CGMCC 1.12461</strain>
    </source>
</reference>
<evidence type="ECO:0000313" key="1">
    <source>
        <dbReference type="EMBL" id="SNY55976.1"/>
    </source>
</evidence>
<name>A0A285J9D5_9GAMM</name>
<dbReference type="Proteomes" id="UP000219353">
    <property type="component" value="Unassembled WGS sequence"/>
</dbReference>
<keyword evidence="2" id="KW-1185">Reference proteome</keyword>
<proteinExistence type="predicted"/>
<dbReference type="AlphaFoldDB" id="A0A285J9D5"/>
<organism evidence="1 2">
    <name type="scientific">Arsukibacterium tuosuense</name>
    <dbReference type="NCBI Taxonomy" id="1323745"/>
    <lineage>
        <taxon>Bacteria</taxon>
        <taxon>Pseudomonadati</taxon>
        <taxon>Pseudomonadota</taxon>
        <taxon>Gammaproteobacteria</taxon>
        <taxon>Chromatiales</taxon>
        <taxon>Chromatiaceae</taxon>
        <taxon>Arsukibacterium</taxon>
    </lineage>
</organism>
<accession>A0A285J9D5</accession>
<protein>
    <recommendedName>
        <fullName evidence="3">Flagellar protein FliT</fullName>
    </recommendedName>
</protein>
<gene>
    <name evidence="1" type="ORF">SAMN06297280_3030</name>
</gene>
<sequence length="101" mass="11545">MSLVERSEQCAALRTEIDTIVEQPAYDLEQVAQLLAKLNIHLSESPSPRDDIEQFALFLQQNLDWLQVTMAKLSAEKDAVADNMMQIKKGYRARHSYGQHN</sequence>
<evidence type="ECO:0008006" key="3">
    <source>
        <dbReference type="Google" id="ProtNLM"/>
    </source>
</evidence>
<dbReference type="EMBL" id="OBEB01000006">
    <property type="protein sequence ID" value="SNY55976.1"/>
    <property type="molecule type" value="Genomic_DNA"/>
</dbReference>
<dbReference type="RefSeq" id="WP_097112219.1">
    <property type="nucleotide sequence ID" value="NZ_OBEB01000006.1"/>
</dbReference>